<evidence type="ECO:0000313" key="13">
    <source>
        <dbReference type="EMBL" id="ENV07651.1"/>
    </source>
</evidence>
<dbReference type="PROSITE" id="PS50929">
    <property type="entry name" value="ABC_TM1F"/>
    <property type="match status" value="1"/>
</dbReference>
<dbReference type="InterPro" id="IPR017871">
    <property type="entry name" value="ABC_transporter-like_CS"/>
</dbReference>
<reference evidence="13 14" key="1">
    <citation type="submission" date="2013-02" db="EMBL/GenBank/DDBJ databases">
        <title>The Genome Sequence of Acinetobacter sp. CIP 56.2.</title>
        <authorList>
            <consortium name="The Broad Institute Genome Sequencing Platform"/>
            <consortium name="The Broad Institute Genome Sequencing Center for Infectious Disease"/>
            <person name="Cerqueira G."/>
            <person name="Feldgarden M."/>
            <person name="Courvalin P."/>
            <person name="Perichon B."/>
            <person name="Grillot-Courvalin C."/>
            <person name="Clermont D."/>
            <person name="Rocha E."/>
            <person name="Yoon E.-J."/>
            <person name="Nemec A."/>
            <person name="Walker B."/>
            <person name="Young S.K."/>
            <person name="Zeng Q."/>
            <person name="Gargeya S."/>
            <person name="Fitzgerald M."/>
            <person name="Haas B."/>
            <person name="Abouelleil A."/>
            <person name="Alvarado L."/>
            <person name="Arachchi H.M."/>
            <person name="Berlin A.M."/>
            <person name="Chapman S.B."/>
            <person name="Dewar J."/>
            <person name="Goldberg J."/>
            <person name="Griggs A."/>
            <person name="Gujja S."/>
            <person name="Hansen M."/>
            <person name="Howarth C."/>
            <person name="Imamovic A."/>
            <person name="Larimer J."/>
            <person name="McCowan C."/>
            <person name="Murphy C."/>
            <person name="Neiman D."/>
            <person name="Pearson M."/>
            <person name="Priest M."/>
            <person name="Roberts A."/>
            <person name="Saif S."/>
            <person name="Shea T."/>
            <person name="Sisk P."/>
            <person name="Sykes S."/>
            <person name="Wortman J."/>
            <person name="Nusbaum C."/>
            <person name="Birren B."/>
        </authorList>
    </citation>
    <scope>NUCLEOTIDE SEQUENCE [LARGE SCALE GENOMIC DNA]</scope>
    <source>
        <strain evidence="13 14">CIP 56.2</strain>
    </source>
</reference>
<dbReference type="InterPro" id="IPR027417">
    <property type="entry name" value="P-loop_NTPase"/>
</dbReference>
<dbReference type="PANTHER" id="PTHR24221">
    <property type="entry name" value="ATP-BINDING CASSETTE SUB-FAMILY B"/>
    <property type="match status" value="1"/>
</dbReference>
<protein>
    <recommendedName>
        <fullName evidence="15">ABC transporter ATP-binding protein</fullName>
    </recommendedName>
</protein>
<dbReference type="Pfam" id="PF00005">
    <property type="entry name" value="ABC_tran"/>
    <property type="match status" value="1"/>
</dbReference>
<keyword evidence="6" id="KW-0067">ATP-binding</keyword>
<dbReference type="InterPro" id="IPR011527">
    <property type="entry name" value="ABC1_TM_dom"/>
</dbReference>
<organism evidence="13 14">
    <name type="scientific">Acinetobacter higginsii</name>
    <dbReference type="NCBI Taxonomy" id="70347"/>
    <lineage>
        <taxon>Bacteria</taxon>
        <taxon>Pseudomonadati</taxon>
        <taxon>Pseudomonadota</taxon>
        <taxon>Gammaproteobacteria</taxon>
        <taxon>Moraxellales</taxon>
        <taxon>Moraxellaceae</taxon>
        <taxon>Acinetobacter</taxon>
    </lineage>
</organism>
<dbReference type="Pfam" id="PF00664">
    <property type="entry name" value="ABC_membrane"/>
    <property type="match status" value="1"/>
</dbReference>
<evidence type="ECO:0008006" key="15">
    <source>
        <dbReference type="Google" id="ProtNLM"/>
    </source>
</evidence>
<feature type="transmembrane region" description="Helical" evidence="9">
    <location>
        <begin position="395"/>
        <end position="417"/>
    </location>
</feature>
<feature type="domain" description="ABC transmembrane type-1" evidence="11">
    <location>
        <begin position="173"/>
        <end position="452"/>
    </location>
</feature>
<dbReference type="Gene3D" id="3.90.70.10">
    <property type="entry name" value="Cysteine proteinases"/>
    <property type="match status" value="1"/>
</dbReference>
<dbReference type="RefSeq" id="WP_004807510.1">
    <property type="nucleotide sequence ID" value="NZ_KB849440.1"/>
</dbReference>
<dbReference type="GO" id="GO:0008234">
    <property type="term" value="F:cysteine-type peptidase activity"/>
    <property type="evidence" value="ECO:0007669"/>
    <property type="project" value="InterPro"/>
</dbReference>
<dbReference type="CDD" id="cd18567">
    <property type="entry name" value="ABC_6TM_CvaB_RaxB_like"/>
    <property type="match status" value="1"/>
</dbReference>
<dbReference type="PANTHER" id="PTHR24221:SF606">
    <property type="entry name" value="COLICIN V SECRETION-PROCESSING ATP-BINDING PROTEIN"/>
    <property type="match status" value="1"/>
</dbReference>
<keyword evidence="3" id="KW-1003">Cell membrane</keyword>
<dbReference type="PATRIC" id="fig|1144672.3.peg.3384"/>
<dbReference type="SUPFAM" id="SSF52540">
    <property type="entry name" value="P-loop containing nucleoside triphosphate hydrolases"/>
    <property type="match status" value="1"/>
</dbReference>
<dbReference type="PROSITE" id="PS50990">
    <property type="entry name" value="PEPTIDASE_C39"/>
    <property type="match status" value="1"/>
</dbReference>
<comment type="caution">
    <text evidence="13">The sequence shown here is derived from an EMBL/GenBank/DDBJ whole genome shotgun (WGS) entry which is preliminary data.</text>
</comment>
<feature type="transmembrane region" description="Helical" evidence="9">
    <location>
        <begin position="310"/>
        <end position="327"/>
    </location>
</feature>
<dbReference type="GO" id="GO:0140359">
    <property type="term" value="F:ABC-type transporter activity"/>
    <property type="evidence" value="ECO:0007669"/>
    <property type="project" value="InterPro"/>
</dbReference>
<comment type="subcellular location">
    <subcellularLocation>
        <location evidence="1">Cell membrane</location>
        <topology evidence="1">Multi-pass membrane protein</topology>
    </subcellularLocation>
</comment>
<evidence type="ECO:0000259" key="10">
    <source>
        <dbReference type="PROSITE" id="PS50893"/>
    </source>
</evidence>
<keyword evidence="4 9" id="KW-0812">Transmembrane</keyword>
<dbReference type="STRING" id="1144672.F966_03508"/>
<evidence type="ECO:0000259" key="11">
    <source>
        <dbReference type="PROSITE" id="PS50929"/>
    </source>
</evidence>
<evidence type="ECO:0000256" key="6">
    <source>
        <dbReference type="ARBA" id="ARBA00022840"/>
    </source>
</evidence>
<dbReference type="InterPro" id="IPR003439">
    <property type="entry name" value="ABC_transporter-like_ATP-bd"/>
</dbReference>
<evidence type="ECO:0000256" key="1">
    <source>
        <dbReference type="ARBA" id="ARBA00004651"/>
    </source>
</evidence>
<evidence type="ECO:0000313" key="14">
    <source>
        <dbReference type="Proteomes" id="UP000013209"/>
    </source>
</evidence>
<feature type="transmembrane region" description="Helical" evidence="9">
    <location>
        <begin position="207"/>
        <end position="227"/>
    </location>
</feature>
<dbReference type="SUPFAM" id="SSF90123">
    <property type="entry name" value="ABC transporter transmembrane region"/>
    <property type="match status" value="1"/>
</dbReference>
<dbReference type="GO" id="GO:0005886">
    <property type="term" value="C:plasma membrane"/>
    <property type="evidence" value="ECO:0007669"/>
    <property type="project" value="UniProtKB-SubCell"/>
</dbReference>
<feature type="domain" description="ABC transporter" evidence="10">
    <location>
        <begin position="487"/>
        <end position="710"/>
    </location>
</feature>
<feature type="transmembrane region" description="Helical" evidence="9">
    <location>
        <begin position="285"/>
        <end position="304"/>
    </location>
</feature>
<name>N8W6N9_9GAMM</name>
<gene>
    <name evidence="13" type="ORF">F966_03508</name>
</gene>
<keyword evidence="2" id="KW-0813">Transport</keyword>
<evidence type="ECO:0000256" key="3">
    <source>
        <dbReference type="ARBA" id="ARBA00022475"/>
    </source>
</evidence>
<dbReference type="FunFam" id="3.40.50.300:FF:000299">
    <property type="entry name" value="ABC transporter ATP-binding protein/permease"/>
    <property type="match status" value="1"/>
</dbReference>
<dbReference type="eggNOG" id="COG2274">
    <property type="taxonomic scope" value="Bacteria"/>
</dbReference>
<proteinExistence type="predicted"/>
<evidence type="ECO:0000256" key="2">
    <source>
        <dbReference type="ARBA" id="ARBA00022448"/>
    </source>
</evidence>
<dbReference type="GO" id="GO:0034040">
    <property type="term" value="F:ATPase-coupled lipid transmembrane transporter activity"/>
    <property type="evidence" value="ECO:0007669"/>
    <property type="project" value="TreeGrafter"/>
</dbReference>
<dbReference type="HOGENOM" id="CLU_000604_84_3_6"/>
<sequence>MYDLDKLSFSFRAKLSVILQTEATECGLACLAMLADYHGYESDLATLRQRFPVSAKGSTLTHLLNISHQLNFVSRPLKLELGDLDQLKKPCILHWDFNHFVVLERVSKNKITIIDPAFGRRQLSLEETSLHFTGVALEVWPNLNFEEKKDKQEIKIHNLLGHVKGIWKSLGQILILALVLEIFALTSPFFMQWVIDHVIVSADSDLLTILALGFGLLMLLQQVISLLRSWFVLFMNTHLNIQWRGNVFSHLMHVPVAYYERRSLGDIVSRFGSIDRIQQTLTTTFLEAILDGMMTTFTIILMFIYSPKLAVIALITMCLYGLIRWIWYAPLRRSTEAQIIHAAKQSSHFMETIRGAKTIKLFQRQDIRRSTWLGLLVNQVNADLVTQKLGLMFRLANGILFGVENILIIWFGATLILEGQFTVGALMAFMAYKNQFDGRIAGLIDKYIQLKMLQIDAERLADIVLTKPEKLYGERIEQERDSSQSIIQVKNLRFQYSETDPVILNEISFSIPKNQSVVIVGPTGCGKTTLMHLLLGVHSASSGEIQVMGKSMDKLGLNDLRNQIGTVLQDDILFAGSIAENICFFDPDPDQAWLESCAQLASVHEDILRMPMAYHTLVGELGSMLSGGQKQRILLARALYKKPKILFMDEATSNLDLQKEREVNRNIKAMNITRIFIAHRPETIATADRMIALQEGVIVQDILLEQKNCAE</sequence>
<feature type="transmembrane region" description="Helical" evidence="9">
    <location>
        <begin position="173"/>
        <end position="195"/>
    </location>
</feature>
<keyword evidence="8 9" id="KW-0472">Membrane</keyword>
<evidence type="ECO:0000256" key="8">
    <source>
        <dbReference type="ARBA" id="ARBA00023136"/>
    </source>
</evidence>
<keyword evidence="7 9" id="KW-1133">Transmembrane helix</keyword>
<dbReference type="Gene3D" id="1.20.1560.10">
    <property type="entry name" value="ABC transporter type 1, transmembrane domain"/>
    <property type="match status" value="1"/>
</dbReference>
<dbReference type="InterPro" id="IPR036640">
    <property type="entry name" value="ABC1_TM_sf"/>
</dbReference>
<dbReference type="CDD" id="cd02419">
    <property type="entry name" value="Peptidase_C39C"/>
    <property type="match status" value="1"/>
</dbReference>
<dbReference type="Proteomes" id="UP000013209">
    <property type="component" value="Unassembled WGS sequence"/>
</dbReference>
<keyword evidence="5" id="KW-0547">Nucleotide-binding</keyword>
<dbReference type="GO" id="GO:0005524">
    <property type="term" value="F:ATP binding"/>
    <property type="evidence" value="ECO:0007669"/>
    <property type="project" value="UniProtKB-KW"/>
</dbReference>
<dbReference type="EMBL" id="APPH01000020">
    <property type="protein sequence ID" value="ENV07651.1"/>
    <property type="molecule type" value="Genomic_DNA"/>
</dbReference>
<accession>N8W6N9</accession>
<evidence type="ECO:0000256" key="4">
    <source>
        <dbReference type="ARBA" id="ARBA00022692"/>
    </source>
</evidence>
<feature type="domain" description="Peptidase C39" evidence="12">
    <location>
        <begin position="20"/>
        <end position="139"/>
    </location>
</feature>
<evidence type="ECO:0000256" key="9">
    <source>
        <dbReference type="SAM" id="Phobius"/>
    </source>
</evidence>
<dbReference type="InterPro" id="IPR003593">
    <property type="entry name" value="AAA+_ATPase"/>
</dbReference>
<dbReference type="InterPro" id="IPR005074">
    <property type="entry name" value="Peptidase_C39"/>
</dbReference>
<dbReference type="PROSITE" id="PS50893">
    <property type="entry name" value="ABC_TRANSPORTER_2"/>
    <property type="match status" value="1"/>
</dbReference>
<evidence type="ECO:0000256" key="7">
    <source>
        <dbReference type="ARBA" id="ARBA00022989"/>
    </source>
</evidence>
<dbReference type="GO" id="GO:0006508">
    <property type="term" value="P:proteolysis"/>
    <property type="evidence" value="ECO:0007669"/>
    <property type="project" value="InterPro"/>
</dbReference>
<evidence type="ECO:0000259" key="12">
    <source>
        <dbReference type="PROSITE" id="PS50990"/>
    </source>
</evidence>
<dbReference type="Gene3D" id="3.40.50.300">
    <property type="entry name" value="P-loop containing nucleotide triphosphate hydrolases"/>
    <property type="match status" value="1"/>
</dbReference>
<dbReference type="PROSITE" id="PS00211">
    <property type="entry name" value="ABC_TRANSPORTER_1"/>
    <property type="match status" value="1"/>
</dbReference>
<dbReference type="SMART" id="SM00382">
    <property type="entry name" value="AAA"/>
    <property type="match status" value="1"/>
</dbReference>
<dbReference type="InterPro" id="IPR033838">
    <property type="entry name" value="CvaB_peptidase"/>
</dbReference>
<dbReference type="InterPro" id="IPR039421">
    <property type="entry name" value="Type_1_exporter"/>
</dbReference>
<dbReference type="AlphaFoldDB" id="N8W6N9"/>
<dbReference type="Pfam" id="PF03412">
    <property type="entry name" value="Peptidase_C39"/>
    <property type="match status" value="1"/>
</dbReference>
<dbReference type="GO" id="GO:0016887">
    <property type="term" value="F:ATP hydrolysis activity"/>
    <property type="evidence" value="ECO:0007669"/>
    <property type="project" value="InterPro"/>
</dbReference>
<evidence type="ECO:0000256" key="5">
    <source>
        <dbReference type="ARBA" id="ARBA00022741"/>
    </source>
</evidence>